<feature type="compositionally biased region" description="Basic residues" evidence="1">
    <location>
        <begin position="137"/>
        <end position="149"/>
    </location>
</feature>
<dbReference type="AlphaFoldDB" id="A0A8H6IJU5"/>
<sequence>MHPPFYLHLRPTANQFVLKVINFLPSPICLVLNAMILREECLECFVVVVTRLRAATLPNWAVVVSLQTAQMGKRKQVTTDGPVTRKRAKLMRESAPRQREVVESKVEAVPKMTGTTLPGGMTLRPRPPRAQAQPAVTRKKTQKAKKAPRKVKEDNDRANAAARAKRRALLDLHWGPFPDSEDEGVFKGFGDYTEPYEDHSPPPEKEKKPATTINDIPGEILSMIFNELVLHANQNTEPDSLEGCNVPTPITRVILKARTVLRSVCKRWCEFIDGDSTLWTDIYINGIRIPAQDEYFSSKSLIPKDLDPEEWLGEKYLTEDQNKRLKALAEDKAELAAAATSMARSKCQDISLILQEPTYHVDHHLPGYITAHWVRDGVLDLIQESLKERKITSLSFLGRNIGFIRQLLDPKLECELEGEGVWRNRRYTMEYQDLIASCFSEDADPSLPRIPPLAAGASTEEKIAYEEDLKRIGCMDEQRNALAKNLQALRIEEPDWSDRTYYAGDQDWDSDWQRCELPPGTYTSLREVDISIKHQLCSFALPYAQLTHLRLDTRERDAVIVGILAGCARLTNLKLTLCNNEQTVNDPIPTIVALGHLTSMELLLSSTNILGRLQVPNLEILKVHSSSADCSGPIREMLQRPECHPRYLYLDFESTTIIGAAELNIRDILGLLSNSKFLEDLTIKAYHVHPSVLSDFKPPHIKSLTFVSSYLSHKLFLSKRDYFGDREDFFKHALAWMEMWMKGDSDTEKANRRATFVSGPGAEHRVDWHRHWLVDATERVRDLGGKLWGSPVVTTYERLVFQSIIGFTIFSELAWYSSLRTEESVLELLISNLGIYYRFS</sequence>
<gene>
    <name evidence="2" type="ORF">DFP72DRAFT_839489</name>
</gene>
<reference evidence="2 3" key="1">
    <citation type="submission" date="2020-07" db="EMBL/GenBank/DDBJ databases">
        <title>Comparative genomics of pyrophilous fungi reveals a link between fire events and developmental genes.</title>
        <authorList>
            <consortium name="DOE Joint Genome Institute"/>
            <person name="Steindorff A.S."/>
            <person name="Carver A."/>
            <person name="Calhoun S."/>
            <person name="Stillman K."/>
            <person name="Liu H."/>
            <person name="Lipzen A."/>
            <person name="Pangilinan J."/>
            <person name="Labutti K."/>
            <person name="Bruns T.D."/>
            <person name="Grigoriev I.V."/>
        </authorList>
    </citation>
    <scope>NUCLEOTIDE SEQUENCE [LARGE SCALE GENOMIC DNA]</scope>
    <source>
        <strain evidence="2 3">CBS 144469</strain>
    </source>
</reference>
<feature type="region of interest" description="Disordered" evidence="1">
    <location>
        <begin position="112"/>
        <end position="162"/>
    </location>
</feature>
<evidence type="ECO:0000313" key="2">
    <source>
        <dbReference type="EMBL" id="KAF6765667.1"/>
    </source>
</evidence>
<accession>A0A8H6IJU5</accession>
<proteinExistence type="predicted"/>
<name>A0A8H6IJU5_9AGAR</name>
<evidence type="ECO:0008006" key="4">
    <source>
        <dbReference type="Google" id="ProtNLM"/>
    </source>
</evidence>
<feature type="compositionally biased region" description="Low complexity" evidence="1">
    <location>
        <begin position="112"/>
        <end position="136"/>
    </location>
</feature>
<dbReference type="Proteomes" id="UP000521943">
    <property type="component" value="Unassembled WGS sequence"/>
</dbReference>
<evidence type="ECO:0000313" key="3">
    <source>
        <dbReference type="Proteomes" id="UP000521943"/>
    </source>
</evidence>
<dbReference type="EMBL" id="JACGCI010000002">
    <property type="protein sequence ID" value="KAF6765667.1"/>
    <property type="molecule type" value="Genomic_DNA"/>
</dbReference>
<protein>
    <recommendedName>
        <fullName evidence="4">F-box domain-containing protein</fullName>
    </recommendedName>
</protein>
<evidence type="ECO:0000256" key="1">
    <source>
        <dbReference type="SAM" id="MobiDB-lite"/>
    </source>
</evidence>
<organism evidence="2 3">
    <name type="scientific">Ephemerocybe angulata</name>
    <dbReference type="NCBI Taxonomy" id="980116"/>
    <lineage>
        <taxon>Eukaryota</taxon>
        <taxon>Fungi</taxon>
        <taxon>Dikarya</taxon>
        <taxon>Basidiomycota</taxon>
        <taxon>Agaricomycotina</taxon>
        <taxon>Agaricomycetes</taxon>
        <taxon>Agaricomycetidae</taxon>
        <taxon>Agaricales</taxon>
        <taxon>Agaricineae</taxon>
        <taxon>Psathyrellaceae</taxon>
        <taxon>Ephemerocybe</taxon>
    </lineage>
</organism>
<keyword evidence="3" id="KW-1185">Reference proteome</keyword>
<comment type="caution">
    <text evidence="2">The sequence shown here is derived from an EMBL/GenBank/DDBJ whole genome shotgun (WGS) entry which is preliminary data.</text>
</comment>